<evidence type="ECO:0000259" key="1">
    <source>
        <dbReference type="Pfam" id="PF01551"/>
    </source>
</evidence>
<organism evidence="2 3">
    <name type="scientific">Neolewinella litorea</name>
    <dbReference type="NCBI Taxonomy" id="2562452"/>
    <lineage>
        <taxon>Bacteria</taxon>
        <taxon>Pseudomonadati</taxon>
        <taxon>Bacteroidota</taxon>
        <taxon>Saprospiria</taxon>
        <taxon>Saprospirales</taxon>
        <taxon>Lewinellaceae</taxon>
        <taxon>Neolewinella</taxon>
    </lineage>
</organism>
<evidence type="ECO:0000313" key="3">
    <source>
        <dbReference type="Proteomes" id="UP000308528"/>
    </source>
</evidence>
<name>A0A4S4NN69_9BACT</name>
<dbReference type="PANTHER" id="PTHR21666:SF270">
    <property type="entry name" value="MUREIN HYDROLASE ACTIVATOR ENVC"/>
    <property type="match status" value="1"/>
</dbReference>
<dbReference type="PANTHER" id="PTHR21666">
    <property type="entry name" value="PEPTIDASE-RELATED"/>
    <property type="match status" value="1"/>
</dbReference>
<dbReference type="InterPro" id="IPR050570">
    <property type="entry name" value="Cell_wall_metabolism_enzyme"/>
</dbReference>
<dbReference type="GO" id="GO:0004222">
    <property type="term" value="F:metalloendopeptidase activity"/>
    <property type="evidence" value="ECO:0007669"/>
    <property type="project" value="TreeGrafter"/>
</dbReference>
<dbReference type="Proteomes" id="UP000308528">
    <property type="component" value="Unassembled WGS sequence"/>
</dbReference>
<dbReference type="SUPFAM" id="SSF51261">
    <property type="entry name" value="Duplicated hybrid motif"/>
    <property type="match status" value="1"/>
</dbReference>
<dbReference type="InterPro" id="IPR016047">
    <property type="entry name" value="M23ase_b-sheet_dom"/>
</dbReference>
<keyword evidence="3" id="KW-1185">Reference proteome</keyword>
<dbReference type="CDD" id="cd12797">
    <property type="entry name" value="M23_peptidase"/>
    <property type="match status" value="1"/>
</dbReference>
<reference evidence="2 3" key="1">
    <citation type="submission" date="2019-04" db="EMBL/GenBank/DDBJ databases">
        <title>Lewinella litorea sp. nov., isolated from a marine sand.</title>
        <authorList>
            <person name="Yoon J.-H."/>
        </authorList>
    </citation>
    <scope>NUCLEOTIDE SEQUENCE [LARGE SCALE GENOMIC DNA]</scope>
    <source>
        <strain evidence="2 3">HSMS-39</strain>
    </source>
</reference>
<protein>
    <submittedName>
        <fullName evidence="2">M23 family metallopeptidase</fullName>
    </submittedName>
</protein>
<dbReference type="RefSeq" id="WP_136457699.1">
    <property type="nucleotide sequence ID" value="NZ_SRSF01000002.1"/>
</dbReference>
<dbReference type="Pfam" id="PF01551">
    <property type="entry name" value="Peptidase_M23"/>
    <property type="match status" value="1"/>
</dbReference>
<sequence length="204" mass="21863">MLRTALLSEVALIALMVGTTVPQPQPDPALSMEDAGFCIQVEAPAEAVKETRIVDTLPQAAITPLAPISKAPDLIFPVAGLSTDAVISVFGDKRGKDRLHQGIDVEAPRGTPVVAVADGVIIRLREGGNGGRQLYLRDRAGRVYYYAHLDDWSVAEEQSVSAGEILGTVGNTGNAQHTLPHLHFEIMPGKGKRAVDPMPFWVRP</sequence>
<comment type="caution">
    <text evidence="2">The sequence shown here is derived from an EMBL/GenBank/DDBJ whole genome shotgun (WGS) entry which is preliminary data.</text>
</comment>
<dbReference type="Gene3D" id="2.70.70.10">
    <property type="entry name" value="Glucose Permease (Domain IIA)"/>
    <property type="match status" value="1"/>
</dbReference>
<dbReference type="InterPro" id="IPR011055">
    <property type="entry name" value="Dup_hybrid_motif"/>
</dbReference>
<gene>
    <name evidence="2" type="ORF">E4021_06790</name>
</gene>
<feature type="domain" description="M23ase beta-sheet core" evidence="1">
    <location>
        <begin position="99"/>
        <end position="197"/>
    </location>
</feature>
<dbReference type="AlphaFoldDB" id="A0A4S4NN69"/>
<dbReference type="EMBL" id="SRSF01000002">
    <property type="protein sequence ID" value="THH40437.1"/>
    <property type="molecule type" value="Genomic_DNA"/>
</dbReference>
<evidence type="ECO:0000313" key="2">
    <source>
        <dbReference type="EMBL" id="THH40437.1"/>
    </source>
</evidence>
<dbReference type="OrthoDB" id="9810477at2"/>
<proteinExistence type="predicted"/>
<accession>A0A4S4NN69</accession>